<organism evidence="2 3">
    <name type="scientific">Glossina austeni</name>
    <name type="common">Savannah tsetse fly</name>
    <dbReference type="NCBI Taxonomy" id="7395"/>
    <lineage>
        <taxon>Eukaryota</taxon>
        <taxon>Metazoa</taxon>
        <taxon>Ecdysozoa</taxon>
        <taxon>Arthropoda</taxon>
        <taxon>Hexapoda</taxon>
        <taxon>Insecta</taxon>
        <taxon>Pterygota</taxon>
        <taxon>Neoptera</taxon>
        <taxon>Endopterygota</taxon>
        <taxon>Diptera</taxon>
        <taxon>Brachycera</taxon>
        <taxon>Muscomorpha</taxon>
        <taxon>Hippoboscoidea</taxon>
        <taxon>Glossinidae</taxon>
        <taxon>Glossina</taxon>
    </lineage>
</organism>
<dbReference type="AlphaFoldDB" id="A0A1A9VLH0"/>
<evidence type="ECO:0000313" key="3">
    <source>
        <dbReference type="Proteomes" id="UP000078200"/>
    </source>
</evidence>
<sequence>MAAELPLIGGVGRSPIHCRQGVIDTRAHDLLGAALLVGITAKHEAIALRRSYVMLLKAFVWIGSRNNVFLRLCLPLISATCTGVGSDYKSDYDQHIFVYFSYPKFLSISILFLGFMILTELWPSNYMYSTQTSQQLNDKSKIIEH</sequence>
<keyword evidence="1" id="KW-1133">Transmembrane helix</keyword>
<evidence type="ECO:0000313" key="2">
    <source>
        <dbReference type="EnsemblMetazoa" id="GAUT040707-PA"/>
    </source>
</evidence>
<evidence type="ECO:0000256" key="1">
    <source>
        <dbReference type="SAM" id="Phobius"/>
    </source>
</evidence>
<dbReference type="Proteomes" id="UP000078200">
    <property type="component" value="Unassembled WGS sequence"/>
</dbReference>
<accession>A0A1A9VLH0</accession>
<dbReference type="VEuPathDB" id="VectorBase:GAUT040707"/>
<dbReference type="EnsemblMetazoa" id="GAUT040707-RA">
    <property type="protein sequence ID" value="GAUT040707-PA"/>
    <property type="gene ID" value="GAUT040707"/>
</dbReference>
<protein>
    <submittedName>
        <fullName evidence="2">Uncharacterized protein</fullName>
    </submittedName>
</protein>
<keyword evidence="1" id="KW-0472">Membrane</keyword>
<keyword evidence="1" id="KW-0812">Transmembrane</keyword>
<keyword evidence="3" id="KW-1185">Reference proteome</keyword>
<proteinExistence type="predicted"/>
<reference evidence="2" key="1">
    <citation type="submission" date="2020-05" db="UniProtKB">
        <authorList>
            <consortium name="EnsemblMetazoa"/>
        </authorList>
    </citation>
    <scope>IDENTIFICATION</scope>
    <source>
        <strain evidence="2">TTRI</strain>
    </source>
</reference>
<feature type="transmembrane region" description="Helical" evidence="1">
    <location>
        <begin position="96"/>
        <end position="118"/>
    </location>
</feature>
<name>A0A1A9VLH0_GLOAU</name>